<organism evidence="2 3">
    <name type="scientific">Rhizobium metallidurans</name>
    <dbReference type="NCBI Taxonomy" id="1265931"/>
    <lineage>
        <taxon>Bacteria</taxon>
        <taxon>Pseudomonadati</taxon>
        <taxon>Pseudomonadota</taxon>
        <taxon>Alphaproteobacteria</taxon>
        <taxon>Hyphomicrobiales</taxon>
        <taxon>Rhizobiaceae</taxon>
        <taxon>Rhizobium/Agrobacterium group</taxon>
        <taxon>Rhizobium</taxon>
    </lineage>
</organism>
<sequence length="59" mass="6213">MLDDLLIILGSAAAAFTAGLLVAAAILLGRAGSLVARLKSKSCPIAVDDEREHSPWRHM</sequence>
<name>A0A7W6CVK8_9HYPH</name>
<dbReference type="AlphaFoldDB" id="A0A7W6CVK8"/>
<dbReference type="EMBL" id="JACIDW010000013">
    <property type="protein sequence ID" value="MBB3965928.1"/>
    <property type="molecule type" value="Genomic_DNA"/>
</dbReference>
<gene>
    <name evidence="2" type="ORF">GGQ67_003609</name>
</gene>
<keyword evidence="1" id="KW-0812">Transmembrane</keyword>
<comment type="caution">
    <text evidence="2">The sequence shown here is derived from an EMBL/GenBank/DDBJ whole genome shotgun (WGS) entry which is preliminary data.</text>
</comment>
<feature type="transmembrane region" description="Helical" evidence="1">
    <location>
        <begin position="6"/>
        <end position="29"/>
    </location>
</feature>
<proteinExistence type="predicted"/>
<protein>
    <submittedName>
        <fullName evidence="2">Uncharacterized protein</fullName>
    </submittedName>
</protein>
<dbReference type="RefSeq" id="WP_183901446.1">
    <property type="nucleotide sequence ID" value="NZ_JACIDW010000013.1"/>
</dbReference>
<dbReference type="Proteomes" id="UP000582090">
    <property type="component" value="Unassembled WGS sequence"/>
</dbReference>
<keyword evidence="3" id="KW-1185">Reference proteome</keyword>
<evidence type="ECO:0000256" key="1">
    <source>
        <dbReference type="SAM" id="Phobius"/>
    </source>
</evidence>
<evidence type="ECO:0000313" key="3">
    <source>
        <dbReference type="Proteomes" id="UP000582090"/>
    </source>
</evidence>
<evidence type="ECO:0000313" key="2">
    <source>
        <dbReference type="EMBL" id="MBB3965928.1"/>
    </source>
</evidence>
<keyword evidence="1" id="KW-1133">Transmembrane helix</keyword>
<keyword evidence="1" id="KW-0472">Membrane</keyword>
<accession>A0A7W6CVK8</accession>
<reference evidence="2 3" key="1">
    <citation type="submission" date="2020-08" db="EMBL/GenBank/DDBJ databases">
        <title>Genomic Encyclopedia of Type Strains, Phase IV (KMG-IV): sequencing the most valuable type-strain genomes for metagenomic binning, comparative biology and taxonomic classification.</title>
        <authorList>
            <person name="Goeker M."/>
        </authorList>
    </citation>
    <scope>NUCLEOTIDE SEQUENCE [LARGE SCALE GENOMIC DNA]</scope>
    <source>
        <strain evidence="2 3">DSM 26575</strain>
    </source>
</reference>